<dbReference type="InterPro" id="IPR039426">
    <property type="entry name" value="TonB-dep_rcpt-like"/>
</dbReference>
<keyword evidence="6" id="KW-0408">Iron</keyword>
<dbReference type="EMBL" id="DROP01000170">
    <property type="protein sequence ID" value="HHI88806.1"/>
    <property type="molecule type" value="Genomic_DNA"/>
</dbReference>
<evidence type="ECO:0000256" key="2">
    <source>
        <dbReference type="ARBA" id="ARBA00022448"/>
    </source>
</evidence>
<feature type="non-terminal residue" evidence="12">
    <location>
        <position position="1"/>
    </location>
</feature>
<comment type="caution">
    <text evidence="12">The sequence shown here is derived from an EMBL/GenBank/DDBJ whole genome shotgun (WGS) entry which is preliminary data.</text>
</comment>
<dbReference type="AlphaFoldDB" id="A0A7V5NXG0"/>
<gene>
    <name evidence="12" type="ORF">ENK01_02535</name>
</gene>
<keyword evidence="9" id="KW-0472">Membrane</keyword>
<dbReference type="InterPro" id="IPR036942">
    <property type="entry name" value="Beta-barrel_TonB_sf"/>
</dbReference>
<evidence type="ECO:0000256" key="1">
    <source>
        <dbReference type="ARBA" id="ARBA00004571"/>
    </source>
</evidence>
<evidence type="ECO:0000256" key="3">
    <source>
        <dbReference type="ARBA" id="ARBA00022452"/>
    </source>
</evidence>
<evidence type="ECO:0000256" key="10">
    <source>
        <dbReference type="ARBA" id="ARBA00023237"/>
    </source>
</evidence>
<evidence type="ECO:0000256" key="9">
    <source>
        <dbReference type="ARBA" id="ARBA00023136"/>
    </source>
</evidence>
<comment type="subcellular location">
    <subcellularLocation>
        <location evidence="1">Cell outer membrane</location>
        <topology evidence="1">Multi-pass membrane protein</topology>
    </subcellularLocation>
</comment>
<dbReference type="Gene3D" id="2.40.170.20">
    <property type="entry name" value="TonB-dependent receptor, beta-barrel domain"/>
    <property type="match status" value="1"/>
</dbReference>
<evidence type="ECO:0000256" key="4">
    <source>
        <dbReference type="ARBA" id="ARBA00022496"/>
    </source>
</evidence>
<dbReference type="PANTHER" id="PTHR32552:SF81">
    <property type="entry name" value="TONB-DEPENDENT OUTER MEMBRANE RECEPTOR"/>
    <property type="match status" value="1"/>
</dbReference>
<dbReference type="PANTHER" id="PTHR32552">
    <property type="entry name" value="FERRICHROME IRON RECEPTOR-RELATED"/>
    <property type="match status" value="1"/>
</dbReference>
<proteinExistence type="predicted"/>
<organism evidence="12">
    <name type="scientific">Hellea balneolensis</name>
    <dbReference type="NCBI Taxonomy" id="287478"/>
    <lineage>
        <taxon>Bacteria</taxon>
        <taxon>Pseudomonadati</taxon>
        <taxon>Pseudomonadota</taxon>
        <taxon>Alphaproteobacteria</taxon>
        <taxon>Maricaulales</taxon>
        <taxon>Robiginitomaculaceae</taxon>
        <taxon>Hellea</taxon>
    </lineage>
</organism>
<keyword evidence="5" id="KW-0812">Transmembrane</keyword>
<dbReference type="Pfam" id="PF00593">
    <property type="entry name" value="TonB_dep_Rec_b-barrel"/>
    <property type="match status" value="1"/>
</dbReference>
<accession>A0A7V5NXG0</accession>
<keyword evidence="8" id="KW-0798">TonB box</keyword>
<sequence length="344" mass="38973">PDLHPPDTLDGQRILGRDKTLAVFAHGNYNINENVSLFGGLRLTRDEKTVDYAIFGETFALFGLSPLQHHQKLTYTPLSWSIGARTRATDNLSAYVKISHGYRSATIKDDFIGQADLAAPTGFFTKPEFLTNYELGFKFHRPKSGLRLDASAFYMDYQDIQVSISQEPFLFLRTLTNAAKAHIVGFEADMDWQFAPNWRVSGGAGYIKTRYDRFEPEPGRDLSGTGFGTAPKWTFNGALDYEHADRHGRWQAHIDGHYLIAPDDFVLRTLPFVGQYPVFNGWIGFAPKNRAWQIRLWVKNLGNTHRPKTNFHWGAGLGPLLDNITVQYEPPRRYGLSLSVPFGR</sequence>
<dbReference type="Proteomes" id="UP000885806">
    <property type="component" value="Unassembled WGS sequence"/>
</dbReference>
<evidence type="ECO:0000256" key="8">
    <source>
        <dbReference type="ARBA" id="ARBA00023077"/>
    </source>
</evidence>
<feature type="domain" description="TonB-dependent receptor-like beta-barrel" evidence="11">
    <location>
        <begin position="17"/>
        <end position="301"/>
    </location>
</feature>
<dbReference type="GO" id="GO:0006826">
    <property type="term" value="P:iron ion transport"/>
    <property type="evidence" value="ECO:0007669"/>
    <property type="project" value="UniProtKB-KW"/>
</dbReference>
<keyword evidence="10" id="KW-0998">Cell outer membrane</keyword>
<evidence type="ECO:0000256" key="6">
    <source>
        <dbReference type="ARBA" id="ARBA00023004"/>
    </source>
</evidence>
<evidence type="ECO:0000313" key="12">
    <source>
        <dbReference type="EMBL" id="HHI88806.1"/>
    </source>
</evidence>
<name>A0A7V5NXG0_9PROT</name>
<evidence type="ECO:0000256" key="7">
    <source>
        <dbReference type="ARBA" id="ARBA00023065"/>
    </source>
</evidence>
<keyword evidence="2" id="KW-0813">Transport</keyword>
<keyword evidence="12" id="KW-0675">Receptor</keyword>
<protein>
    <submittedName>
        <fullName evidence="12">TonB-dependent receptor</fullName>
    </submittedName>
</protein>
<keyword evidence="4" id="KW-0410">Iron transport</keyword>
<reference evidence="12" key="1">
    <citation type="journal article" date="2020" name="mSystems">
        <title>Genome- and Community-Level Interaction Insights into Carbon Utilization and Element Cycling Functions of Hydrothermarchaeota in Hydrothermal Sediment.</title>
        <authorList>
            <person name="Zhou Z."/>
            <person name="Liu Y."/>
            <person name="Xu W."/>
            <person name="Pan J."/>
            <person name="Luo Z.H."/>
            <person name="Li M."/>
        </authorList>
    </citation>
    <scope>NUCLEOTIDE SEQUENCE [LARGE SCALE GENOMIC DNA]</scope>
    <source>
        <strain evidence="12">HyVt-538</strain>
    </source>
</reference>
<evidence type="ECO:0000259" key="11">
    <source>
        <dbReference type="Pfam" id="PF00593"/>
    </source>
</evidence>
<dbReference type="GO" id="GO:0009279">
    <property type="term" value="C:cell outer membrane"/>
    <property type="evidence" value="ECO:0007669"/>
    <property type="project" value="UniProtKB-SubCell"/>
</dbReference>
<keyword evidence="3" id="KW-1134">Transmembrane beta strand</keyword>
<evidence type="ECO:0000256" key="5">
    <source>
        <dbReference type="ARBA" id="ARBA00022692"/>
    </source>
</evidence>
<keyword evidence="7" id="KW-0406">Ion transport</keyword>
<dbReference type="InterPro" id="IPR000531">
    <property type="entry name" value="Beta-barrel_TonB"/>
</dbReference>
<dbReference type="SUPFAM" id="SSF56935">
    <property type="entry name" value="Porins"/>
    <property type="match status" value="1"/>
</dbReference>